<feature type="binding site" evidence="10">
    <location>
        <begin position="80"/>
        <end position="82"/>
    </location>
    <ligand>
        <name>L-histidine</name>
        <dbReference type="ChEBI" id="CHEBI:57595"/>
    </ligand>
</feature>
<evidence type="ECO:0000256" key="2">
    <source>
        <dbReference type="ARBA" id="ARBA00022490"/>
    </source>
</evidence>
<evidence type="ECO:0000256" key="7">
    <source>
        <dbReference type="ARBA" id="ARBA00023146"/>
    </source>
</evidence>
<evidence type="ECO:0000259" key="11">
    <source>
        <dbReference type="PROSITE" id="PS50862"/>
    </source>
</evidence>
<dbReference type="InterPro" id="IPR004516">
    <property type="entry name" value="HisRS/HisZ"/>
</dbReference>
<dbReference type="Proteomes" id="UP000774750">
    <property type="component" value="Unassembled WGS sequence"/>
</dbReference>
<comment type="subcellular location">
    <subcellularLocation>
        <location evidence="9">Cytoplasm</location>
    </subcellularLocation>
</comment>
<dbReference type="Pfam" id="PF13393">
    <property type="entry name" value="tRNA-synt_His"/>
    <property type="match status" value="1"/>
</dbReference>
<comment type="catalytic activity">
    <reaction evidence="8 9">
        <text>tRNA(His) + L-histidine + ATP = L-histidyl-tRNA(His) + AMP + diphosphate + H(+)</text>
        <dbReference type="Rhea" id="RHEA:17313"/>
        <dbReference type="Rhea" id="RHEA-COMP:9665"/>
        <dbReference type="Rhea" id="RHEA-COMP:9689"/>
        <dbReference type="ChEBI" id="CHEBI:15378"/>
        <dbReference type="ChEBI" id="CHEBI:30616"/>
        <dbReference type="ChEBI" id="CHEBI:33019"/>
        <dbReference type="ChEBI" id="CHEBI:57595"/>
        <dbReference type="ChEBI" id="CHEBI:78442"/>
        <dbReference type="ChEBI" id="CHEBI:78527"/>
        <dbReference type="ChEBI" id="CHEBI:456215"/>
        <dbReference type="EC" id="6.1.1.21"/>
    </reaction>
</comment>
<protein>
    <recommendedName>
        <fullName evidence="9">Histidine--tRNA ligase</fullName>
        <ecNumber evidence="9">6.1.1.21</ecNumber>
    </recommendedName>
    <alternativeName>
        <fullName evidence="9">Histidyl-tRNA synthetase</fullName>
        <shortName evidence="9">HisRS</shortName>
    </alternativeName>
</protein>
<keyword evidence="6 9" id="KW-0648">Protein biosynthesis</keyword>
<keyword evidence="5 9" id="KW-0067">ATP-binding</keyword>
<dbReference type="CDD" id="cd00859">
    <property type="entry name" value="HisRS_anticodon"/>
    <property type="match status" value="1"/>
</dbReference>
<dbReference type="PANTHER" id="PTHR43707:SF1">
    <property type="entry name" value="HISTIDINE--TRNA LIGASE, MITOCHONDRIAL-RELATED"/>
    <property type="match status" value="1"/>
</dbReference>
<evidence type="ECO:0000313" key="12">
    <source>
        <dbReference type="EMBL" id="MBM6919852.1"/>
    </source>
</evidence>
<keyword evidence="13" id="KW-1185">Reference proteome</keyword>
<dbReference type="NCBIfam" id="TIGR00442">
    <property type="entry name" value="hisS"/>
    <property type="match status" value="1"/>
</dbReference>
<proteinExistence type="inferred from homology"/>
<dbReference type="InterPro" id="IPR033656">
    <property type="entry name" value="HisRS_anticodon"/>
</dbReference>
<dbReference type="Gene3D" id="3.30.930.10">
    <property type="entry name" value="Bira Bifunctional Protein, Domain 2"/>
    <property type="match status" value="1"/>
</dbReference>
<dbReference type="SUPFAM" id="SSF52954">
    <property type="entry name" value="Class II aaRS ABD-related"/>
    <property type="match status" value="1"/>
</dbReference>
<dbReference type="EMBL" id="JACJKY010000002">
    <property type="protein sequence ID" value="MBM6919852.1"/>
    <property type="molecule type" value="Genomic_DNA"/>
</dbReference>
<keyword evidence="4 9" id="KW-0547">Nucleotide-binding</keyword>
<dbReference type="InterPro" id="IPR006195">
    <property type="entry name" value="aa-tRNA-synth_II"/>
</dbReference>
<dbReference type="InterPro" id="IPR004154">
    <property type="entry name" value="Anticodon-bd"/>
</dbReference>
<dbReference type="HAMAP" id="MF_00127">
    <property type="entry name" value="His_tRNA_synth"/>
    <property type="match status" value="1"/>
</dbReference>
<dbReference type="PIRSF" id="PIRSF001549">
    <property type="entry name" value="His-tRNA_synth"/>
    <property type="match status" value="1"/>
</dbReference>
<dbReference type="RefSeq" id="WP_204444095.1">
    <property type="nucleotide sequence ID" value="NZ_JACJKY010000002.1"/>
</dbReference>
<dbReference type="PROSITE" id="PS50862">
    <property type="entry name" value="AA_TRNA_LIGASE_II"/>
    <property type="match status" value="1"/>
</dbReference>
<evidence type="ECO:0000256" key="3">
    <source>
        <dbReference type="ARBA" id="ARBA00022598"/>
    </source>
</evidence>
<dbReference type="GO" id="GO:0140096">
    <property type="term" value="F:catalytic activity, acting on a protein"/>
    <property type="evidence" value="ECO:0007669"/>
    <property type="project" value="UniProtKB-ARBA"/>
</dbReference>
<dbReference type="EC" id="6.1.1.21" evidence="9"/>
<feature type="binding site" evidence="10">
    <location>
        <position position="125"/>
    </location>
    <ligand>
        <name>L-histidine</name>
        <dbReference type="ChEBI" id="CHEBI:57595"/>
    </ligand>
</feature>
<gene>
    <name evidence="9" type="primary">hisS</name>
    <name evidence="12" type="ORF">H6A12_01565</name>
</gene>
<dbReference type="InterPro" id="IPR041715">
    <property type="entry name" value="HisRS-like_core"/>
</dbReference>
<dbReference type="AlphaFoldDB" id="A0A938X5N0"/>
<dbReference type="GO" id="GO:0016740">
    <property type="term" value="F:transferase activity"/>
    <property type="evidence" value="ECO:0007669"/>
    <property type="project" value="UniProtKB-ARBA"/>
</dbReference>
<evidence type="ECO:0000256" key="10">
    <source>
        <dbReference type="PIRSR" id="PIRSR001549-1"/>
    </source>
</evidence>
<dbReference type="PANTHER" id="PTHR43707">
    <property type="entry name" value="HISTIDYL-TRNA SYNTHETASE"/>
    <property type="match status" value="1"/>
</dbReference>
<dbReference type="InterPro" id="IPR015807">
    <property type="entry name" value="His-tRNA-ligase"/>
</dbReference>
<organism evidence="12 13">
    <name type="scientific">Merdimmobilis hominis</name>
    <dbReference type="NCBI Taxonomy" id="2897707"/>
    <lineage>
        <taxon>Bacteria</taxon>
        <taxon>Bacillati</taxon>
        <taxon>Bacillota</taxon>
        <taxon>Clostridia</taxon>
        <taxon>Eubacteriales</taxon>
        <taxon>Oscillospiraceae</taxon>
        <taxon>Merdimmobilis</taxon>
    </lineage>
</organism>
<evidence type="ECO:0000256" key="4">
    <source>
        <dbReference type="ARBA" id="ARBA00022741"/>
    </source>
</evidence>
<keyword evidence="7 9" id="KW-0030">Aminoacyl-tRNA synthetase</keyword>
<comment type="caution">
    <text evidence="12">The sequence shown here is derived from an EMBL/GenBank/DDBJ whole genome shotgun (WGS) entry which is preliminary data.</text>
</comment>
<dbReference type="Pfam" id="PF03129">
    <property type="entry name" value="HGTP_anticodon"/>
    <property type="match status" value="1"/>
</dbReference>
<dbReference type="CDD" id="cd00773">
    <property type="entry name" value="HisRS-like_core"/>
    <property type="match status" value="1"/>
</dbReference>
<name>A0A938X5N0_9FIRM</name>
<dbReference type="GO" id="GO:0005737">
    <property type="term" value="C:cytoplasm"/>
    <property type="evidence" value="ECO:0007669"/>
    <property type="project" value="UniProtKB-SubCell"/>
</dbReference>
<dbReference type="GO" id="GO:0006427">
    <property type="term" value="P:histidyl-tRNA aminoacylation"/>
    <property type="evidence" value="ECO:0007669"/>
    <property type="project" value="UniProtKB-UniRule"/>
</dbReference>
<evidence type="ECO:0000256" key="1">
    <source>
        <dbReference type="ARBA" id="ARBA00008226"/>
    </source>
</evidence>
<dbReference type="InterPro" id="IPR036621">
    <property type="entry name" value="Anticodon-bd_dom_sf"/>
</dbReference>
<reference evidence="12" key="1">
    <citation type="submission" date="2020-08" db="EMBL/GenBank/DDBJ databases">
        <authorList>
            <person name="Cejkova D."/>
            <person name="Kubasova T."/>
            <person name="Jahodarova E."/>
            <person name="Rychlik I."/>
        </authorList>
    </citation>
    <scope>NUCLEOTIDE SEQUENCE</scope>
    <source>
        <strain evidence="12">An559</strain>
    </source>
</reference>
<accession>A0A938X5N0</accession>
<comment type="similarity">
    <text evidence="1 9">Belongs to the class-II aminoacyl-tRNA synthetase family.</text>
</comment>
<evidence type="ECO:0000256" key="6">
    <source>
        <dbReference type="ARBA" id="ARBA00022917"/>
    </source>
</evidence>
<dbReference type="Gene3D" id="3.40.50.800">
    <property type="entry name" value="Anticodon-binding domain"/>
    <property type="match status" value="1"/>
</dbReference>
<evidence type="ECO:0000256" key="9">
    <source>
        <dbReference type="HAMAP-Rule" id="MF_00127"/>
    </source>
</evidence>
<dbReference type="GO" id="GO:0005524">
    <property type="term" value="F:ATP binding"/>
    <property type="evidence" value="ECO:0007669"/>
    <property type="project" value="UniProtKB-UniRule"/>
</dbReference>
<dbReference type="SUPFAM" id="SSF55681">
    <property type="entry name" value="Class II aaRS and biotin synthetases"/>
    <property type="match status" value="1"/>
</dbReference>
<evidence type="ECO:0000256" key="5">
    <source>
        <dbReference type="ARBA" id="ARBA00022840"/>
    </source>
</evidence>
<dbReference type="GO" id="GO:0004821">
    <property type="term" value="F:histidine-tRNA ligase activity"/>
    <property type="evidence" value="ECO:0007669"/>
    <property type="project" value="UniProtKB-UniRule"/>
</dbReference>
<feature type="binding site" evidence="10">
    <location>
        <position position="129"/>
    </location>
    <ligand>
        <name>L-histidine</name>
        <dbReference type="ChEBI" id="CHEBI:57595"/>
    </ligand>
</feature>
<dbReference type="InterPro" id="IPR045864">
    <property type="entry name" value="aa-tRNA-synth_II/BPL/LPL"/>
</dbReference>
<feature type="binding site" evidence="10">
    <location>
        <begin position="260"/>
        <end position="261"/>
    </location>
    <ligand>
        <name>L-histidine</name>
        <dbReference type="ChEBI" id="CHEBI:57595"/>
    </ligand>
</feature>
<keyword evidence="2 9" id="KW-0963">Cytoplasm</keyword>
<feature type="binding site" evidence="10">
    <location>
        <position position="256"/>
    </location>
    <ligand>
        <name>L-histidine</name>
        <dbReference type="ChEBI" id="CHEBI:57595"/>
    </ligand>
</feature>
<feature type="binding site" evidence="10">
    <location>
        <position position="111"/>
    </location>
    <ligand>
        <name>L-histidine</name>
        <dbReference type="ChEBI" id="CHEBI:57595"/>
    </ligand>
</feature>
<evidence type="ECO:0000313" key="13">
    <source>
        <dbReference type="Proteomes" id="UP000774750"/>
    </source>
</evidence>
<keyword evidence="3 9" id="KW-0436">Ligase</keyword>
<evidence type="ECO:0000256" key="8">
    <source>
        <dbReference type="ARBA" id="ARBA00047639"/>
    </source>
</evidence>
<comment type="subunit">
    <text evidence="9">Homodimer.</text>
</comment>
<reference evidence="12" key="2">
    <citation type="journal article" date="2021" name="Sci. Rep.">
        <title>The distribution of antibiotic resistance genes in chicken gut microbiota commensals.</title>
        <authorList>
            <person name="Juricova H."/>
            <person name="Matiasovicova J."/>
            <person name="Kubasova T."/>
            <person name="Cejkova D."/>
            <person name="Rychlik I."/>
        </authorList>
    </citation>
    <scope>NUCLEOTIDE SEQUENCE</scope>
    <source>
        <strain evidence="12">An559</strain>
    </source>
</reference>
<feature type="domain" description="Aminoacyl-transfer RNA synthetases class-II family profile" evidence="11">
    <location>
        <begin position="19"/>
        <end position="321"/>
    </location>
</feature>
<sequence>MKAPRGTQDVLPAQSHQWQFVERTLLETAALFGFREIRTPTFEAIELFSRGVGDTTDVVQKEMFEVKGQKSRDVFALKPEGTAGVVRAALEQSLLNDVLPLKACYITPCFRHERPQAGRLREFHQFGCEVFGASSPAADVELISLVWHILNLFGVKGITLRINSIGCKTCRADYHAALRAHFEAHKDELCETCLERLSKNPMRILDCKVDGDKECIRTAPVVTDFLCDECEKHFTAVKRGLDKLGIPYVVDPKIVRGLDYYTKTVFEFVSDEIGAQGTIIGGGRYDGLVEQLGGKPTPALGFGMGIERFLLLLNAQGIELPAPRGCDLYIGAIGAPALEKAMVLCDKLRSEGFSVSFDIMDRSVKAQMKYANKLGASMSMILGDNELVTGKANIKDMKTGEQREIEFETELLNVLYDAALAAEADAISDQIGSDAFARIMQMGQNA</sequence>